<comment type="caution">
    <text evidence="9">Lacks conserved residue(s) required for the propagation of feature annotation.</text>
</comment>
<dbReference type="Proteomes" id="UP001626550">
    <property type="component" value="Unassembled WGS sequence"/>
</dbReference>
<dbReference type="EMBL" id="JBJKFK010007937">
    <property type="protein sequence ID" value="KAL3307221.1"/>
    <property type="molecule type" value="Genomic_DNA"/>
</dbReference>
<dbReference type="AlphaFoldDB" id="A0ABD2PNC8"/>
<keyword evidence="4 9" id="KW-0812">Transmembrane</keyword>
<keyword evidence="3" id="KW-1003">Cell membrane</keyword>
<evidence type="ECO:0000256" key="7">
    <source>
        <dbReference type="ARBA" id="ARBA00023136"/>
    </source>
</evidence>
<name>A0ABD2PNC8_9PLAT</name>
<gene>
    <name evidence="11" type="primary">INX2_17</name>
    <name evidence="9" type="synonym">inx</name>
    <name evidence="11" type="ORF">Ciccas_014272</name>
</gene>
<reference evidence="11 12" key="1">
    <citation type="submission" date="2024-11" db="EMBL/GenBank/DDBJ databases">
        <title>Adaptive evolution of stress response genes in parasites aligns with host niche diversity.</title>
        <authorList>
            <person name="Hahn C."/>
            <person name="Resl P."/>
        </authorList>
    </citation>
    <scope>NUCLEOTIDE SEQUENCE [LARGE SCALE GENOMIC DNA]</scope>
    <source>
        <strain evidence="11">EGGRZ-B1_66</strain>
        <tissue evidence="11">Body</tissue>
    </source>
</reference>
<comment type="function">
    <text evidence="9">Structural component of the gap junctions.</text>
</comment>
<feature type="region of interest" description="Disordered" evidence="10">
    <location>
        <begin position="309"/>
        <end position="330"/>
    </location>
</feature>
<dbReference type="PRINTS" id="PR01262">
    <property type="entry name" value="INNEXIN"/>
</dbReference>
<evidence type="ECO:0000256" key="10">
    <source>
        <dbReference type="SAM" id="MobiDB-lite"/>
    </source>
</evidence>
<keyword evidence="7 9" id="KW-0472">Membrane</keyword>
<sequence length="398" mass="46262">YYQWVPLVLGLQAIMYYLPRIVWASFVYNKVGTDLENLVKSAFNASKEEGQNREKTVKHVAKTLEVLVFNRREYRQVHNSISRTMRHTLSSLPGKRHGNNLVYMYLFIKVLYLLVGMAQLFIMYLFLRFDEHEGYFWFGFRILQDIINGKPWTETNIFPRVGMCRHEMKNVGSDNKIFAQCVLPINMLNEKIYVFLYFFFAAVLIMTALSIPLWIIRMGMKNRQRHFIRRFLKIADHYDRENPKQKAMIEKFVDEFLRQDGHFILRMLSMNAGDLITVEIVCHLFSDYQKQFMHMDLRGDPGVRTRISSRNHNKLADLSPPDYSADKSLSTATGDFMQGKLSEGKTATVQRRILPDPSAPMGEVSYPTEMLHNATANYSVSVHSDDSHGSISSKPARV</sequence>
<feature type="transmembrane region" description="Helical" evidence="9">
    <location>
        <begin position="192"/>
        <end position="216"/>
    </location>
</feature>
<evidence type="ECO:0000256" key="5">
    <source>
        <dbReference type="ARBA" id="ARBA00022989"/>
    </source>
</evidence>
<comment type="subcellular location">
    <subcellularLocation>
        <location evidence="1 9">Cell membrane</location>
        <topology evidence="1 9">Multi-pass membrane protein</topology>
    </subcellularLocation>
</comment>
<dbReference type="Pfam" id="PF00876">
    <property type="entry name" value="Innexin"/>
    <property type="match status" value="1"/>
</dbReference>
<keyword evidence="2 9" id="KW-0813">Transport</keyword>
<comment type="caution">
    <text evidence="11">The sequence shown here is derived from an EMBL/GenBank/DDBJ whole genome shotgun (WGS) entry which is preliminary data.</text>
</comment>
<protein>
    <recommendedName>
        <fullName evidence="9">Innexin</fullName>
    </recommendedName>
</protein>
<evidence type="ECO:0000256" key="3">
    <source>
        <dbReference type="ARBA" id="ARBA00022475"/>
    </source>
</evidence>
<evidence type="ECO:0000256" key="9">
    <source>
        <dbReference type="RuleBase" id="RU010713"/>
    </source>
</evidence>
<keyword evidence="8 9" id="KW-0407">Ion channel</keyword>
<dbReference type="InterPro" id="IPR000990">
    <property type="entry name" value="Innexin"/>
</dbReference>
<evidence type="ECO:0000313" key="11">
    <source>
        <dbReference type="EMBL" id="KAL3307221.1"/>
    </source>
</evidence>
<feature type="transmembrane region" description="Helical" evidence="9">
    <location>
        <begin position="102"/>
        <end position="127"/>
    </location>
</feature>
<organism evidence="11 12">
    <name type="scientific">Cichlidogyrus casuarinus</name>
    <dbReference type="NCBI Taxonomy" id="1844966"/>
    <lineage>
        <taxon>Eukaryota</taxon>
        <taxon>Metazoa</taxon>
        <taxon>Spiralia</taxon>
        <taxon>Lophotrochozoa</taxon>
        <taxon>Platyhelminthes</taxon>
        <taxon>Monogenea</taxon>
        <taxon>Monopisthocotylea</taxon>
        <taxon>Dactylogyridea</taxon>
        <taxon>Ancyrocephalidae</taxon>
        <taxon>Cichlidogyrus</taxon>
    </lineage>
</organism>
<dbReference type="GO" id="GO:0005921">
    <property type="term" value="C:gap junction"/>
    <property type="evidence" value="ECO:0007669"/>
    <property type="project" value="UniProtKB-UniRule"/>
</dbReference>
<keyword evidence="6 9" id="KW-0406">Ion transport</keyword>
<accession>A0ABD2PNC8</accession>
<feature type="non-terminal residue" evidence="11">
    <location>
        <position position="1"/>
    </location>
</feature>
<keyword evidence="12" id="KW-1185">Reference proteome</keyword>
<evidence type="ECO:0000313" key="12">
    <source>
        <dbReference type="Proteomes" id="UP001626550"/>
    </source>
</evidence>
<evidence type="ECO:0000256" key="1">
    <source>
        <dbReference type="ARBA" id="ARBA00004651"/>
    </source>
</evidence>
<evidence type="ECO:0000256" key="6">
    <source>
        <dbReference type="ARBA" id="ARBA00023065"/>
    </source>
</evidence>
<dbReference type="GO" id="GO:0034220">
    <property type="term" value="P:monoatomic ion transmembrane transport"/>
    <property type="evidence" value="ECO:0007669"/>
    <property type="project" value="UniProtKB-KW"/>
</dbReference>
<proteinExistence type="inferred from homology"/>
<comment type="similarity">
    <text evidence="9">Belongs to the pannexin family.</text>
</comment>
<evidence type="ECO:0000256" key="2">
    <source>
        <dbReference type="ARBA" id="ARBA00022448"/>
    </source>
</evidence>
<dbReference type="PROSITE" id="PS51013">
    <property type="entry name" value="PANNEXIN"/>
    <property type="match status" value="1"/>
</dbReference>
<keyword evidence="5 9" id="KW-1133">Transmembrane helix</keyword>
<dbReference type="PANTHER" id="PTHR11893:SF36">
    <property type="entry name" value="INNEXIN-5"/>
    <property type="match status" value="1"/>
</dbReference>
<dbReference type="PANTHER" id="PTHR11893">
    <property type="entry name" value="INNEXIN"/>
    <property type="match status" value="1"/>
</dbReference>
<evidence type="ECO:0000256" key="8">
    <source>
        <dbReference type="ARBA" id="ARBA00023303"/>
    </source>
</evidence>
<evidence type="ECO:0000256" key="4">
    <source>
        <dbReference type="ARBA" id="ARBA00022692"/>
    </source>
</evidence>
<dbReference type="GO" id="GO:0005886">
    <property type="term" value="C:plasma membrane"/>
    <property type="evidence" value="ECO:0007669"/>
    <property type="project" value="UniProtKB-SubCell"/>
</dbReference>